<feature type="transmembrane region" description="Helical" evidence="1">
    <location>
        <begin position="167"/>
        <end position="191"/>
    </location>
</feature>
<keyword evidence="1" id="KW-0472">Membrane</keyword>
<sequence length="226" mass="25735">MLRRLRRLLFCWMFSLTFSAGFLNASTFLQYSYVVTHHTGTVTQMGLVVAENNWPLIKLYFGLIMAYIFGGVIAGMLFPKEIFTPQKRYGGILIILNGVLLILLQISALHSVLLYYLSFMIALQNGMFLSYRGMIVRTSHVSGTLTDIGLTFGRWVRSQDHHYKMKFIFLTVNFLAFLSGSLLAGILSTLIAFNLLYVNVMINIILGILSYILYFQFKALDVEHLS</sequence>
<keyword evidence="1" id="KW-1133">Transmembrane helix</keyword>
<dbReference type="OrthoDB" id="270162at2"/>
<dbReference type="PANTHER" id="PTHR37314:SF4">
    <property type="entry name" value="UPF0700 TRANSMEMBRANE PROTEIN YOAK"/>
    <property type="match status" value="1"/>
</dbReference>
<accession>A0A1T4M8T1</accession>
<dbReference type="InterPro" id="IPR010699">
    <property type="entry name" value="DUF1275"/>
</dbReference>
<dbReference type="RefSeq" id="WP_159443882.1">
    <property type="nucleotide sequence ID" value="NZ_FUWO01000011.1"/>
</dbReference>
<evidence type="ECO:0000313" key="2">
    <source>
        <dbReference type="EMBL" id="SJZ63433.1"/>
    </source>
</evidence>
<feature type="transmembrane region" description="Helical" evidence="1">
    <location>
        <begin position="197"/>
        <end position="217"/>
    </location>
</feature>
<protein>
    <submittedName>
        <fullName evidence="2">Uncharacterized membrane protein YoaK, UPF0700 family</fullName>
    </submittedName>
</protein>
<organism evidence="2 3">
    <name type="scientific">Globicatella sulfidifaciens DSM 15739</name>
    <dbReference type="NCBI Taxonomy" id="1121925"/>
    <lineage>
        <taxon>Bacteria</taxon>
        <taxon>Bacillati</taxon>
        <taxon>Bacillota</taxon>
        <taxon>Bacilli</taxon>
        <taxon>Lactobacillales</taxon>
        <taxon>Aerococcaceae</taxon>
        <taxon>Globicatella</taxon>
    </lineage>
</organism>
<proteinExistence type="predicted"/>
<keyword evidence="3" id="KW-1185">Reference proteome</keyword>
<evidence type="ECO:0000256" key="1">
    <source>
        <dbReference type="SAM" id="Phobius"/>
    </source>
</evidence>
<reference evidence="3" key="1">
    <citation type="submission" date="2017-02" db="EMBL/GenBank/DDBJ databases">
        <authorList>
            <person name="Varghese N."/>
            <person name="Submissions S."/>
        </authorList>
    </citation>
    <scope>NUCLEOTIDE SEQUENCE [LARGE SCALE GENOMIC DNA]</scope>
    <source>
        <strain evidence="3">DSM 15739</strain>
    </source>
</reference>
<feature type="transmembrane region" description="Helical" evidence="1">
    <location>
        <begin position="90"/>
        <end position="107"/>
    </location>
</feature>
<evidence type="ECO:0000313" key="3">
    <source>
        <dbReference type="Proteomes" id="UP000189941"/>
    </source>
</evidence>
<keyword evidence="1" id="KW-0812">Transmembrane</keyword>
<dbReference type="Proteomes" id="UP000189941">
    <property type="component" value="Unassembled WGS sequence"/>
</dbReference>
<dbReference type="AlphaFoldDB" id="A0A1T4M8T1"/>
<gene>
    <name evidence="2" type="ORF">SAMN02746011_01348</name>
</gene>
<feature type="transmembrane region" description="Helical" evidence="1">
    <location>
        <begin position="59"/>
        <end position="78"/>
    </location>
</feature>
<dbReference type="Pfam" id="PF06912">
    <property type="entry name" value="DUF1275"/>
    <property type="match status" value="1"/>
</dbReference>
<name>A0A1T4M8T1_9LACT</name>
<dbReference type="PANTHER" id="PTHR37314">
    <property type="entry name" value="SLR0142 PROTEIN"/>
    <property type="match status" value="1"/>
</dbReference>
<dbReference type="EMBL" id="FUWO01000011">
    <property type="protein sequence ID" value="SJZ63433.1"/>
    <property type="molecule type" value="Genomic_DNA"/>
</dbReference>